<dbReference type="AlphaFoldDB" id="A0A438DSL0"/>
<dbReference type="EMBL" id="QGNW01001506">
    <property type="protein sequence ID" value="RVW38464.1"/>
    <property type="molecule type" value="Genomic_DNA"/>
</dbReference>
<evidence type="ECO:0000313" key="3">
    <source>
        <dbReference type="Proteomes" id="UP000288805"/>
    </source>
</evidence>
<organism evidence="2 3">
    <name type="scientific">Vitis vinifera</name>
    <name type="common">Grape</name>
    <dbReference type="NCBI Taxonomy" id="29760"/>
    <lineage>
        <taxon>Eukaryota</taxon>
        <taxon>Viridiplantae</taxon>
        <taxon>Streptophyta</taxon>
        <taxon>Embryophyta</taxon>
        <taxon>Tracheophyta</taxon>
        <taxon>Spermatophyta</taxon>
        <taxon>Magnoliopsida</taxon>
        <taxon>eudicotyledons</taxon>
        <taxon>Gunneridae</taxon>
        <taxon>Pentapetalae</taxon>
        <taxon>rosids</taxon>
        <taxon>Vitales</taxon>
        <taxon>Vitaceae</taxon>
        <taxon>Viteae</taxon>
        <taxon>Vitis</taxon>
    </lineage>
</organism>
<evidence type="ECO:0000313" key="2">
    <source>
        <dbReference type="EMBL" id="RVW38464.1"/>
    </source>
</evidence>
<comment type="caution">
    <text evidence="2">The sequence shown here is derived from an EMBL/GenBank/DDBJ whole genome shotgun (WGS) entry which is preliminary data.</text>
</comment>
<protein>
    <submittedName>
        <fullName evidence="2">Uncharacterized protein</fullName>
    </submittedName>
</protein>
<sequence>MDELRASLAAQKKETEELQAGLLAQRKEMEAGFAAQKKELQTEYQRQSGSWANLFPRMTASMPYARAKECYPRVARAWSEISEGDAVKLRTVVCYDCLRDSKPANDVLPNKFCDIFVLDANIRLYFYPFTEVIRGNEQEFLLGSCNGQGSHYVHSPLCKRPRACYWVQRFRWHMWDGCMPLAFVTFLDISRHVLLHRRNGQPALESYAFAWNLQVSRHELVPGSIFLMTEWLLTRLHCSTQGIPTGWLAPVGDCSSSPTPDPDEREAPSTCKVHHSALSGSPSRAGRWGNSTTKLAITCHFMDNLGRYSIPYSLNSMAHWSILPNRSSLCRMLWSGWSVSALAVIPPPNRVVRMISSSFAFDYYVVNVYFHCAINQGSEDLCHQSLIGLDEGKMLSRWKATDGWIPIILECAHVKRLGFVGALPRCSEPPWDRSIRLRRGSSSSDGMWKGWLSCNATSTCKRSVELPGSTRIHLTSKSLIPRDRIRASRVWLQYSYGVYWGKMIVPSIRWVLPSVNPVWMELIRLRTDAAYSNLCLFRLESYSSSRDPPWM</sequence>
<accession>A0A438DSL0</accession>
<gene>
    <name evidence="2" type="ORF">CK203_082348</name>
</gene>
<name>A0A438DSL0_VITVI</name>
<feature type="region of interest" description="Disordered" evidence="1">
    <location>
        <begin position="254"/>
        <end position="285"/>
    </location>
</feature>
<dbReference type="Proteomes" id="UP000288805">
    <property type="component" value="Unassembled WGS sequence"/>
</dbReference>
<reference evidence="2 3" key="1">
    <citation type="journal article" date="2018" name="PLoS Genet.">
        <title>Population sequencing reveals clonal diversity and ancestral inbreeding in the grapevine cultivar Chardonnay.</title>
        <authorList>
            <person name="Roach M.J."/>
            <person name="Johnson D.L."/>
            <person name="Bohlmann J."/>
            <person name="van Vuuren H.J."/>
            <person name="Jones S.J."/>
            <person name="Pretorius I.S."/>
            <person name="Schmidt S.A."/>
            <person name="Borneman A.R."/>
        </authorList>
    </citation>
    <scope>NUCLEOTIDE SEQUENCE [LARGE SCALE GENOMIC DNA]</scope>
    <source>
        <strain evidence="3">cv. Chardonnay</strain>
        <tissue evidence="2">Leaf</tissue>
    </source>
</reference>
<proteinExistence type="predicted"/>
<evidence type="ECO:0000256" key="1">
    <source>
        <dbReference type="SAM" id="MobiDB-lite"/>
    </source>
</evidence>